<evidence type="ECO:0000256" key="5">
    <source>
        <dbReference type="ARBA" id="ARBA00023136"/>
    </source>
</evidence>
<evidence type="ECO:0000259" key="8">
    <source>
        <dbReference type="PROSITE" id="PS50202"/>
    </source>
</evidence>
<evidence type="ECO:0000256" key="7">
    <source>
        <dbReference type="SAM" id="Phobius"/>
    </source>
</evidence>
<sequence>MSVHLLPNNALGFNRPFTQLVKKILTITNNNALPVAFKVKTTAPKLYCVRPNSGRIEPGGSIDISVMLQPMKEEPPLSAKCKDKFLIQSTIITPEKETKDLQDIWSTTNGSGEEWKVYQQKLRVVYLPPEGIPIDEEDEGHPQEGPSALAQADSGHKHYGTTKDIVAPPPPSIPTWSIQAEGPSTASPPAHARPMTPPMHEADVTFFQADAGEHPHRTGSNGLGVVNVNVHQISPPSSPPIVPAPVQNGRELEAKLQEAQAEILRLRALLAAVPDPSSTAPESVAPDSVAPSEFRHRFASASSEDDGMSTYYAPTEGGTTMMMDRETVIHQDGVPLQVVIIIALGVFITTYLFF</sequence>
<dbReference type="HOGENOM" id="CLU_032848_1_0_1"/>
<accession>A0A0C3EBR7</accession>
<dbReference type="STRING" id="1036808.A0A0C3EBR7"/>
<dbReference type="SUPFAM" id="SSF49354">
    <property type="entry name" value="PapD-like"/>
    <property type="match status" value="1"/>
</dbReference>
<dbReference type="FunCoup" id="A0A0C3EBR7">
    <property type="interactions" value="15"/>
</dbReference>
<dbReference type="InterPro" id="IPR008962">
    <property type="entry name" value="PapD-like_sf"/>
</dbReference>
<dbReference type="GO" id="GO:0090158">
    <property type="term" value="P:endoplasmic reticulum membrane organization"/>
    <property type="evidence" value="ECO:0007669"/>
    <property type="project" value="TreeGrafter"/>
</dbReference>
<feature type="domain" description="MSP" evidence="8">
    <location>
        <begin position="2"/>
        <end position="123"/>
    </location>
</feature>
<dbReference type="PROSITE" id="PS50202">
    <property type="entry name" value="MSP"/>
    <property type="match status" value="1"/>
</dbReference>
<dbReference type="Gene3D" id="2.60.40.10">
    <property type="entry name" value="Immunoglobulins"/>
    <property type="match status" value="1"/>
</dbReference>
<evidence type="ECO:0000256" key="6">
    <source>
        <dbReference type="SAM" id="MobiDB-lite"/>
    </source>
</evidence>
<evidence type="ECO:0000313" key="9">
    <source>
        <dbReference type="EMBL" id="KIM65769.1"/>
    </source>
</evidence>
<dbReference type="GO" id="GO:0005886">
    <property type="term" value="C:plasma membrane"/>
    <property type="evidence" value="ECO:0007669"/>
    <property type="project" value="TreeGrafter"/>
</dbReference>
<evidence type="ECO:0000256" key="3">
    <source>
        <dbReference type="ARBA" id="ARBA00022692"/>
    </source>
</evidence>
<evidence type="ECO:0000256" key="2">
    <source>
        <dbReference type="ARBA" id="ARBA00008932"/>
    </source>
</evidence>
<gene>
    <name evidence="9" type="ORF">SCLCIDRAFT_415165</name>
</gene>
<keyword evidence="3 7" id="KW-0812">Transmembrane</keyword>
<dbReference type="InterPro" id="IPR013783">
    <property type="entry name" value="Ig-like_fold"/>
</dbReference>
<dbReference type="AlphaFoldDB" id="A0A0C3EBR7"/>
<dbReference type="InterPro" id="IPR000535">
    <property type="entry name" value="MSP_dom"/>
</dbReference>
<evidence type="ECO:0000313" key="10">
    <source>
        <dbReference type="Proteomes" id="UP000053989"/>
    </source>
</evidence>
<dbReference type="GO" id="GO:0061817">
    <property type="term" value="P:endoplasmic reticulum-plasma membrane tethering"/>
    <property type="evidence" value="ECO:0007669"/>
    <property type="project" value="TreeGrafter"/>
</dbReference>
<keyword evidence="5 7" id="KW-0472">Membrane</keyword>
<reference evidence="10" key="2">
    <citation type="submission" date="2015-01" db="EMBL/GenBank/DDBJ databases">
        <title>Evolutionary Origins and Diversification of the Mycorrhizal Mutualists.</title>
        <authorList>
            <consortium name="DOE Joint Genome Institute"/>
            <consortium name="Mycorrhizal Genomics Consortium"/>
            <person name="Kohler A."/>
            <person name="Kuo A."/>
            <person name="Nagy L.G."/>
            <person name="Floudas D."/>
            <person name="Copeland A."/>
            <person name="Barry K.W."/>
            <person name="Cichocki N."/>
            <person name="Veneault-Fourrey C."/>
            <person name="LaButti K."/>
            <person name="Lindquist E.A."/>
            <person name="Lipzen A."/>
            <person name="Lundell T."/>
            <person name="Morin E."/>
            <person name="Murat C."/>
            <person name="Riley R."/>
            <person name="Ohm R."/>
            <person name="Sun H."/>
            <person name="Tunlid A."/>
            <person name="Henrissat B."/>
            <person name="Grigoriev I.V."/>
            <person name="Hibbett D.S."/>
            <person name="Martin F."/>
        </authorList>
    </citation>
    <scope>NUCLEOTIDE SEQUENCE [LARGE SCALE GENOMIC DNA]</scope>
    <source>
        <strain evidence="10">Foug A</strain>
    </source>
</reference>
<dbReference type="GO" id="GO:0005789">
    <property type="term" value="C:endoplasmic reticulum membrane"/>
    <property type="evidence" value="ECO:0007669"/>
    <property type="project" value="InterPro"/>
</dbReference>
<evidence type="ECO:0000256" key="1">
    <source>
        <dbReference type="ARBA" id="ARBA00004211"/>
    </source>
</evidence>
<dbReference type="InParanoid" id="A0A0C3EBR7"/>
<dbReference type="Pfam" id="PF00635">
    <property type="entry name" value="Motile_Sperm"/>
    <property type="match status" value="1"/>
</dbReference>
<keyword evidence="10" id="KW-1185">Reference proteome</keyword>
<organism evidence="9 10">
    <name type="scientific">Scleroderma citrinum Foug A</name>
    <dbReference type="NCBI Taxonomy" id="1036808"/>
    <lineage>
        <taxon>Eukaryota</taxon>
        <taxon>Fungi</taxon>
        <taxon>Dikarya</taxon>
        <taxon>Basidiomycota</taxon>
        <taxon>Agaricomycotina</taxon>
        <taxon>Agaricomycetes</taxon>
        <taxon>Agaricomycetidae</taxon>
        <taxon>Boletales</taxon>
        <taxon>Sclerodermatineae</taxon>
        <taxon>Sclerodermataceae</taxon>
        <taxon>Scleroderma</taxon>
    </lineage>
</organism>
<reference evidence="9 10" key="1">
    <citation type="submission" date="2014-04" db="EMBL/GenBank/DDBJ databases">
        <authorList>
            <consortium name="DOE Joint Genome Institute"/>
            <person name="Kuo A."/>
            <person name="Kohler A."/>
            <person name="Nagy L.G."/>
            <person name="Floudas D."/>
            <person name="Copeland A."/>
            <person name="Barry K.W."/>
            <person name="Cichocki N."/>
            <person name="Veneault-Fourrey C."/>
            <person name="LaButti K."/>
            <person name="Lindquist E.A."/>
            <person name="Lipzen A."/>
            <person name="Lundell T."/>
            <person name="Morin E."/>
            <person name="Murat C."/>
            <person name="Sun H."/>
            <person name="Tunlid A."/>
            <person name="Henrissat B."/>
            <person name="Grigoriev I.V."/>
            <person name="Hibbett D.S."/>
            <person name="Martin F."/>
            <person name="Nordberg H.P."/>
            <person name="Cantor M.N."/>
            <person name="Hua S.X."/>
        </authorList>
    </citation>
    <scope>NUCLEOTIDE SEQUENCE [LARGE SCALE GENOMIC DNA]</scope>
    <source>
        <strain evidence="9 10">Foug A</strain>
    </source>
</reference>
<dbReference type="Proteomes" id="UP000053989">
    <property type="component" value="Unassembled WGS sequence"/>
</dbReference>
<dbReference type="EMBL" id="KN822020">
    <property type="protein sequence ID" value="KIM65769.1"/>
    <property type="molecule type" value="Genomic_DNA"/>
</dbReference>
<comment type="subcellular location">
    <subcellularLocation>
        <location evidence="1">Membrane</location>
        <topology evidence="1">Single-pass type IV membrane protein</topology>
    </subcellularLocation>
</comment>
<dbReference type="GO" id="GO:0033149">
    <property type="term" value="F:FFAT motif binding"/>
    <property type="evidence" value="ECO:0007669"/>
    <property type="project" value="TreeGrafter"/>
</dbReference>
<evidence type="ECO:0000256" key="4">
    <source>
        <dbReference type="ARBA" id="ARBA00022989"/>
    </source>
</evidence>
<name>A0A0C3EBR7_9AGAM</name>
<dbReference type="PIRSF" id="PIRSF019693">
    <property type="entry name" value="VAMP-associated"/>
    <property type="match status" value="1"/>
</dbReference>
<keyword evidence="4 7" id="KW-1133">Transmembrane helix</keyword>
<dbReference type="InterPro" id="IPR016763">
    <property type="entry name" value="VAP"/>
</dbReference>
<protein>
    <recommendedName>
        <fullName evidence="8">MSP domain-containing protein</fullName>
    </recommendedName>
</protein>
<proteinExistence type="inferred from homology"/>
<dbReference type="OrthoDB" id="264603at2759"/>
<feature type="transmembrane region" description="Helical" evidence="7">
    <location>
        <begin position="334"/>
        <end position="353"/>
    </location>
</feature>
<dbReference type="PANTHER" id="PTHR10809:SF6">
    <property type="entry name" value="AT11025P-RELATED"/>
    <property type="match status" value="1"/>
</dbReference>
<dbReference type="PANTHER" id="PTHR10809">
    <property type="entry name" value="VESICLE-ASSOCIATED MEMBRANE PROTEIN-ASSOCIATED PROTEIN"/>
    <property type="match status" value="1"/>
</dbReference>
<feature type="region of interest" description="Disordered" evidence="6">
    <location>
        <begin position="133"/>
        <end position="158"/>
    </location>
</feature>
<comment type="similarity">
    <text evidence="2">Belongs to the VAMP-associated protein (VAP) (TC 9.B.17) family.</text>
</comment>